<dbReference type="Gene3D" id="1.10.3720.10">
    <property type="entry name" value="MetI-like"/>
    <property type="match status" value="1"/>
</dbReference>
<keyword evidence="5 7" id="KW-1133">Transmembrane helix</keyword>
<keyword evidence="6 7" id="KW-0472">Membrane</keyword>
<comment type="similarity">
    <text evidence="7">Belongs to the binding-protein-dependent transport system permease family.</text>
</comment>
<name>A0A1G8ZQL1_9BACI</name>
<protein>
    <submittedName>
        <fullName evidence="9">Multiple sugar transport system permease protein</fullName>
    </submittedName>
</protein>
<evidence type="ECO:0000256" key="7">
    <source>
        <dbReference type="RuleBase" id="RU363032"/>
    </source>
</evidence>
<feature type="domain" description="ABC transmembrane type-1" evidence="8">
    <location>
        <begin position="76"/>
        <end position="266"/>
    </location>
</feature>
<accession>A0A1G8ZQL1</accession>
<keyword evidence="2 7" id="KW-0813">Transport</keyword>
<evidence type="ECO:0000313" key="10">
    <source>
        <dbReference type="Proteomes" id="UP000198694"/>
    </source>
</evidence>
<proteinExistence type="inferred from homology"/>
<keyword evidence="10" id="KW-1185">Reference proteome</keyword>
<dbReference type="GO" id="GO:0055085">
    <property type="term" value="P:transmembrane transport"/>
    <property type="evidence" value="ECO:0007669"/>
    <property type="project" value="InterPro"/>
</dbReference>
<evidence type="ECO:0000256" key="2">
    <source>
        <dbReference type="ARBA" id="ARBA00022448"/>
    </source>
</evidence>
<feature type="transmembrane region" description="Helical" evidence="7">
    <location>
        <begin position="244"/>
        <end position="266"/>
    </location>
</feature>
<organism evidence="9 10">
    <name type="scientific">Sediminibacillus albus</name>
    <dbReference type="NCBI Taxonomy" id="407036"/>
    <lineage>
        <taxon>Bacteria</taxon>
        <taxon>Bacillati</taxon>
        <taxon>Bacillota</taxon>
        <taxon>Bacilli</taxon>
        <taxon>Bacillales</taxon>
        <taxon>Bacillaceae</taxon>
        <taxon>Sediminibacillus</taxon>
    </lineage>
</organism>
<evidence type="ECO:0000256" key="1">
    <source>
        <dbReference type="ARBA" id="ARBA00004651"/>
    </source>
</evidence>
<dbReference type="PROSITE" id="PS50928">
    <property type="entry name" value="ABC_TM1"/>
    <property type="match status" value="1"/>
</dbReference>
<dbReference type="InterPro" id="IPR035906">
    <property type="entry name" value="MetI-like_sf"/>
</dbReference>
<dbReference type="Pfam" id="PF00528">
    <property type="entry name" value="BPD_transp_1"/>
    <property type="match status" value="1"/>
</dbReference>
<feature type="transmembrane region" description="Helical" evidence="7">
    <location>
        <begin position="144"/>
        <end position="166"/>
    </location>
</feature>
<keyword evidence="4 7" id="KW-0812">Transmembrane</keyword>
<dbReference type="CDD" id="cd06261">
    <property type="entry name" value="TM_PBP2"/>
    <property type="match status" value="1"/>
</dbReference>
<feature type="transmembrane region" description="Helical" evidence="7">
    <location>
        <begin position="111"/>
        <end position="132"/>
    </location>
</feature>
<reference evidence="9 10" key="1">
    <citation type="submission" date="2016-10" db="EMBL/GenBank/DDBJ databases">
        <authorList>
            <person name="de Groot N.N."/>
        </authorList>
    </citation>
    <scope>NUCLEOTIDE SEQUENCE [LARGE SCALE GENOMIC DNA]</scope>
    <source>
        <strain evidence="9 10">CGMCC 1.6502</strain>
    </source>
</reference>
<feature type="transmembrane region" description="Helical" evidence="7">
    <location>
        <begin position="12"/>
        <end position="36"/>
    </location>
</feature>
<evidence type="ECO:0000256" key="6">
    <source>
        <dbReference type="ARBA" id="ARBA00023136"/>
    </source>
</evidence>
<evidence type="ECO:0000313" key="9">
    <source>
        <dbReference type="EMBL" id="SDK16625.1"/>
    </source>
</evidence>
<dbReference type="AlphaFoldDB" id="A0A1G8ZQL1"/>
<evidence type="ECO:0000256" key="3">
    <source>
        <dbReference type="ARBA" id="ARBA00022475"/>
    </source>
</evidence>
<dbReference type="EMBL" id="FNFL01000003">
    <property type="protein sequence ID" value="SDK16625.1"/>
    <property type="molecule type" value="Genomic_DNA"/>
</dbReference>
<gene>
    <name evidence="9" type="ORF">SAMN05216243_2126</name>
</gene>
<feature type="transmembrane region" description="Helical" evidence="7">
    <location>
        <begin position="187"/>
        <end position="212"/>
    </location>
</feature>
<dbReference type="GO" id="GO:0005886">
    <property type="term" value="C:plasma membrane"/>
    <property type="evidence" value="ECO:0007669"/>
    <property type="project" value="UniProtKB-SubCell"/>
</dbReference>
<feature type="transmembrane region" description="Helical" evidence="7">
    <location>
        <begin position="75"/>
        <end position="99"/>
    </location>
</feature>
<dbReference type="Proteomes" id="UP000198694">
    <property type="component" value="Unassembled WGS sequence"/>
</dbReference>
<evidence type="ECO:0000256" key="4">
    <source>
        <dbReference type="ARBA" id="ARBA00022692"/>
    </source>
</evidence>
<evidence type="ECO:0000259" key="8">
    <source>
        <dbReference type="PROSITE" id="PS50928"/>
    </source>
</evidence>
<evidence type="ECO:0000256" key="5">
    <source>
        <dbReference type="ARBA" id="ARBA00022989"/>
    </source>
</evidence>
<dbReference type="SUPFAM" id="SSF161098">
    <property type="entry name" value="MetI-like"/>
    <property type="match status" value="1"/>
</dbReference>
<dbReference type="InterPro" id="IPR000515">
    <property type="entry name" value="MetI-like"/>
</dbReference>
<dbReference type="InterPro" id="IPR050901">
    <property type="entry name" value="BP-dep_ABC_trans_perm"/>
</dbReference>
<keyword evidence="9" id="KW-0762">Sugar transport</keyword>
<dbReference type="PANTHER" id="PTHR32243">
    <property type="entry name" value="MALTOSE TRANSPORT SYSTEM PERMEASE-RELATED"/>
    <property type="match status" value="1"/>
</dbReference>
<comment type="subcellular location">
    <subcellularLocation>
        <location evidence="1 7">Cell membrane</location>
        <topology evidence="1 7">Multi-pass membrane protein</topology>
    </subcellularLocation>
</comment>
<sequence length="281" mass="31449">MANNTEANKKGFSWPFWGMLSIYLLVVIFPFFWILITSFKQTGDIYGNNPFNIIPENPTLQHYADVIFEKGIFTAIWNSLVVSGVTTIYIVLVATFAAYAISRFDFRGKNILLGIVLAVSMFPQMIVIGPIYNLFIDLGWTNSYWITLPYSSITLPMAVWILVTHFNQIPLALEESARIDGASAFQTLYKIVFPLAAPGVFTVAIITFITAWNEFVLAITINSNSEYHTVPVAISFLRTQFEILWGQVAAATTLVTIPTLLIVLLFQRQIVNGLTQGGVKE</sequence>
<dbReference type="STRING" id="407036.SAMN05216243_2126"/>
<keyword evidence="3" id="KW-1003">Cell membrane</keyword>
<dbReference type="OrthoDB" id="9810086at2"/>
<dbReference type="PANTHER" id="PTHR32243:SF18">
    <property type="entry name" value="INNER MEMBRANE ABC TRANSPORTER PERMEASE PROTEIN YCJP"/>
    <property type="match status" value="1"/>
</dbReference>